<evidence type="ECO:0000259" key="2">
    <source>
        <dbReference type="Pfam" id="PF11268"/>
    </source>
</evidence>
<dbReference type="Pfam" id="PF11268">
    <property type="entry name" value="DUF3071"/>
    <property type="match status" value="1"/>
</dbReference>
<dbReference type="InterPro" id="IPR021421">
    <property type="entry name" value="DUF3071"/>
</dbReference>
<dbReference type="EMBL" id="BONR01000002">
    <property type="protein sequence ID" value="GIG54687.1"/>
    <property type="molecule type" value="Genomic_DNA"/>
</dbReference>
<feature type="domain" description="DUF3071" evidence="2">
    <location>
        <begin position="1"/>
        <end position="169"/>
    </location>
</feature>
<dbReference type="Proteomes" id="UP000652354">
    <property type="component" value="Unassembled WGS sequence"/>
</dbReference>
<dbReference type="AlphaFoldDB" id="A0A919UGC3"/>
<keyword evidence="4" id="KW-1185">Reference proteome</keyword>
<name>A0A919UGC3_9MICO</name>
<proteinExistence type="predicted"/>
<sequence length="349" mass="38485">MTRLTLVRAADDGEHLIVATDDGEQFELELTDDLRRTVALTRARAQSPAADDEPSRPTMSPKEIQQRIRSGLNARELSELTGEPVEGLERYEAPVLAERAYIADLARGTRIGRDSGAPVLADLVTDRLAGRGVDPEAVEWDAWREPEEPWKVAADYRVDGRNVRALWEFDHTARAVTAQDDESRWLTETELLDVPIPKRHLSAVKPVADDAPLDQSRPLMPVAADATGDEPHEPSATELLLEDLHERRGTRESIDAEDLEDDDDEQFEGFGPAQRAREAEVGFAAERPSGQSMPHPAGSARRAQRAADDDVASGEPETPPRGTPEPKPARRGRSSVPSWDEIVFGAKHD</sequence>
<feature type="compositionally biased region" description="Pro residues" evidence="1">
    <location>
        <begin position="317"/>
        <end position="326"/>
    </location>
</feature>
<feature type="compositionally biased region" description="Basic and acidic residues" evidence="1">
    <location>
        <begin position="242"/>
        <end position="254"/>
    </location>
</feature>
<dbReference type="NCBIfam" id="NF040712">
    <property type="entry name" value="SepH"/>
    <property type="match status" value="1"/>
</dbReference>
<evidence type="ECO:0000256" key="1">
    <source>
        <dbReference type="SAM" id="MobiDB-lite"/>
    </source>
</evidence>
<feature type="region of interest" description="Disordered" evidence="1">
    <location>
        <begin position="239"/>
        <end position="349"/>
    </location>
</feature>
<accession>A0A919UGC3</accession>
<feature type="region of interest" description="Disordered" evidence="1">
    <location>
        <begin position="41"/>
        <end position="63"/>
    </location>
</feature>
<evidence type="ECO:0000313" key="4">
    <source>
        <dbReference type="Proteomes" id="UP000652354"/>
    </source>
</evidence>
<dbReference type="InterPro" id="IPR047682">
    <property type="entry name" value="SepH-like"/>
</dbReference>
<protein>
    <recommendedName>
        <fullName evidence="2">DUF3071 domain-containing protein</fullName>
    </recommendedName>
</protein>
<feature type="compositionally biased region" description="Acidic residues" evidence="1">
    <location>
        <begin position="255"/>
        <end position="267"/>
    </location>
</feature>
<reference evidence="3" key="1">
    <citation type="submission" date="2021-01" db="EMBL/GenBank/DDBJ databases">
        <title>Whole genome shotgun sequence of Demequina activiva NBRC 110675.</title>
        <authorList>
            <person name="Komaki H."/>
            <person name="Tamura T."/>
        </authorList>
    </citation>
    <scope>NUCLEOTIDE SEQUENCE</scope>
    <source>
        <strain evidence="3">NBRC 110675</strain>
    </source>
</reference>
<evidence type="ECO:0000313" key="3">
    <source>
        <dbReference type="EMBL" id="GIG54687.1"/>
    </source>
</evidence>
<organism evidence="3 4">
    <name type="scientific">Demequina activiva</name>
    <dbReference type="NCBI Taxonomy" id="1582364"/>
    <lineage>
        <taxon>Bacteria</taxon>
        <taxon>Bacillati</taxon>
        <taxon>Actinomycetota</taxon>
        <taxon>Actinomycetes</taxon>
        <taxon>Micrococcales</taxon>
        <taxon>Demequinaceae</taxon>
        <taxon>Demequina</taxon>
    </lineage>
</organism>
<comment type="caution">
    <text evidence="3">The sequence shown here is derived from an EMBL/GenBank/DDBJ whole genome shotgun (WGS) entry which is preliminary data.</text>
</comment>
<dbReference type="RefSeq" id="WP_203655083.1">
    <property type="nucleotide sequence ID" value="NZ_BONR01000002.1"/>
</dbReference>
<gene>
    <name evidence="3" type="ORF">Dac01nite_14390</name>
</gene>